<protein>
    <recommendedName>
        <fullName evidence="3">EthD domain-containing protein</fullName>
    </recommendedName>
</protein>
<gene>
    <name evidence="1" type="ORF">BO97DRAFT_406911</name>
</gene>
<keyword evidence="2" id="KW-1185">Reference proteome</keyword>
<organism evidence="1 2">
    <name type="scientific">Aspergillus homomorphus (strain CBS 101889)</name>
    <dbReference type="NCBI Taxonomy" id="1450537"/>
    <lineage>
        <taxon>Eukaryota</taxon>
        <taxon>Fungi</taxon>
        <taxon>Dikarya</taxon>
        <taxon>Ascomycota</taxon>
        <taxon>Pezizomycotina</taxon>
        <taxon>Eurotiomycetes</taxon>
        <taxon>Eurotiomycetidae</taxon>
        <taxon>Eurotiales</taxon>
        <taxon>Aspergillaceae</taxon>
        <taxon>Aspergillus</taxon>
        <taxon>Aspergillus subgen. Circumdati</taxon>
    </lineage>
</organism>
<dbReference type="RefSeq" id="XP_025549571.1">
    <property type="nucleotide sequence ID" value="XM_025695531.1"/>
</dbReference>
<evidence type="ECO:0000313" key="2">
    <source>
        <dbReference type="Proteomes" id="UP000248961"/>
    </source>
</evidence>
<dbReference type="OrthoDB" id="2519291at2759"/>
<dbReference type="Proteomes" id="UP000248961">
    <property type="component" value="Unassembled WGS sequence"/>
</dbReference>
<accession>A0A395HRH5</accession>
<dbReference type="EMBL" id="KZ824295">
    <property type="protein sequence ID" value="RAL10417.1"/>
    <property type="molecule type" value="Genomic_DNA"/>
</dbReference>
<proteinExistence type="predicted"/>
<reference evidence="1 2" key="1">
    <citation type="submission" date="2018-02" db="EMBL/GenBank/DDBJ databases">
        <title>The genomes of Aspergillus section Nigri reveals drivers in fungal speciation.</title>
        <authorList>
            <consortium name="DOE Joint Genome Institute"/>
            <person name="Vesth T.C."/>
            <person name="Nybo J."/>
            <person name="Theobald S."/>
            <person name="Brandl J."/>
            <person name="Frisvad J.C."/>
            <person name="Nielsen K.F."/>
            <person name="Lyhne E.K."/>
            <person name="Kogle M.E."/>
            <person name="Kuo A."/>
            <person name="Riley R."/>
            <person name="Clum A."/>
            <person name="Nolan M."/>
            <person name="Lipzen A."/>
            <person name="Salamov A."/>
            <person name="Henrissat B."/>
            <person name="Wiebenga A."/>
            <person name="De vries R.P."/>
            <person name="Grigoriev I.V."/>
            <person name="Mortensen U.H."/>
            <person name="Andersen M.R."/>
            <person name="Baker S.E."/>
        </authorList>
    </citation>
    <scope>NUCLEOTIDE SEQUENCE [LARGE SCALE GENOMIC DNA]</scope>
    <source>
        <strain evidence="1 2">CBS 101889</strain>
    </source>
</reference>
<evidence type="ECO:0000313" key="1">
    <source>
        <dbReference type="EMBL" id="RAL10417.1"/>
    </source>
</evidence>
<dbReference type="STRING" id="1450537.A0A395HRH5"/>
<dbReference type="GeneID" id="37199820"/>
<dbReference type="AlphaFoldDB" id="A0A395HRH5"/>
<dbReference type="VEuPathDB" id="FungiDB:BO97DRAFT_406911"/>
<evidence type="ECO:0008006" key="3">
    <source>
        <dbReference type="Google" id="ProtNLM"/>
    </source>
</evidence>
<name>A0A395HRH5_ASPHC</name>
<sequence>MAVRVFIYAYRKPTIDLPTFKARYEAHVQLVPRLAGEDFPLSHKRSYLARTTVDSSPR</sequence>